<sequence length="102" mass="10278">MTGIAPSATGGQIGDPVNVSLAASENISPPSGEVWRLTMLGFDESSSATATLDLNGAPVIKRSNSGSNEADATLVEIYLTDSDTLAANDAVSSVTLSGHTVI</sequence>
<gene>
    <name evidence="1" type="ORF">ABY42_01685</name>
</gene>
<dbReference type="EMBL" id="CP011947">
    <property type="protein sequence ID" value="AKU06515.1"/>
    <property type="molecule type" value="Genomic_DNA"/>
</dbReference>
<reference evidence="2" key="1">
    <citation type="journal article" date="2015" name="J. Biotechnol.">
        <title>Complete genome sequence of Haloferax gibbonsii strain ARA6, a potential producer of polyhydroxyalkanoates and halocins isolated from Araruama, Rio de Janeiro, Brasil.</title>
        <authorList>
            <person name="Pinto L.H."/>
            <person name="D'Alincourt Carvalho-Assef A.P."/>
            <person name="Vieira R.P."/>
            <person name="Clementino M.M."/>
            <person name="Albano R.M."/>
        </authorList>
    </citation>
    <scope>NUCLEOTIDE SEQUENCE [LARGE SCALE GENOMIC DNA]</scope>
    <source>
        <strain evidence="2">ARA6</strain>
    </source>
</reference>
<name>A0A0K1IQC0_HALGI</name>
<dbReference type="KEGG" id="hgi:ABY42_01685"/>
<dbReference type="AlphaFoldDB" id="A0A0K1IQC0"/>
<protein>
    <submittedName>
        <fullName evidence="1">Uncharacterized protein</fullName>
    </submittedName>
</protein>
<accession>A0A0K1IQC0</accession>
<evidence type="ECO:0000313" key="1">
    <source>
        <dbReference type="EMBL" id="AKU06515.1"/>
    </source>
</evidence>
<organism evidence="1 2">
    <name type="scientific">Haloferax gibbonsii</name>
    <dbReference type="NCBI Taxonomy" id="35746"/>
    <lineage>
        <taxon>Archaea</taxon>
        <taxon>Methanobacteriati</taxon>
        <taxon>Methanobacteriota</taxon>
        <taxon>Stenosarchaea group</taxon>
        <taxon>Halobacteria</taxon>
        <taxon>Halobacteriales</taxon>
        <taxon>Haloferacaceae</taxon>
        <taxon>Haloferax</taxon>
    </lineage>
</organism>
<evidence type="ECO:0000313" key="2">
    <source>
        <dbReference type="Proteomes" id="UP000066124"/>
    </source>
</evidence>
<proteinExistence type="predicted"/>
<dbReference type="Proteomes" id="UP000066124">
    <property type="component" value="Chromosome"/>
</dbReference>
<dbReference type="GeneID" id="25244632"/>
<dbReference type="PATRIC" id="fig|35746.4.peg.359"/>
<dbReference type="RefSeq" id="WP_050458538.1">
    <property type="nucleotide sequence ID" value="NZ_CP011947.1"/>
</dbReference>